<name>A0A6A4H5M1_9AGAR</name>
<proteinExistence type="predicted"/>
<dbReference type="Proteomes" id="UP000799118">
    <property type="component" value="Unassembled WGS sequence"/>
</dbReference>
<dbReference type="AlphaFoldDB" id="A0A6A4H5M1"/>
<sequence length="223" mass="23615">MLAPSCFTLIVLLCYARLCYGGKEVSPPSTFEYLLVPPSPSSVLFESSVPAGVVYSSIPEGVGIIVNVTYTCPNGTTSPGIVVNWPFSCPSGDGGGWSYIIADQQGNYTIRYNITHGVSSDPSQANATYCGPEQYSFQSWTLNSTFTVQSPELFGGGPDSSFTEPTITPVRLVSALPTTPTGSVPVKNSGWRLGSSFGSQSVQVGNLLFTSCLILCHFLIAVL</sequence>
<evidence type="ECO:0008006" key="4">
    <source>
        <dbReference type="Google" id="ProtNLM"/>
    </source>
</evidence>
<feature type="signal peptide" evidence="1">
    <location>
        <begin position="1"/>
        <end position="21"/>
    </location>
</feature>
<gene>
    <name evidence="2" type="ORF">BT96DRAFT_923989</name>
</gene>
<organism evidence="2 3">
    <name type="scientific">Gymnopus androsaceus JB14</name>
    <dbReference type="NCBI Taxonomy" id="1447944"/>
    <lineage>
        <taxon>Eukaryota</taxon>
        <taxon>Fungi</taxon>
        <taxon>Dikarya</taxon>
        <taxon>Basidiomycota</taxon>
        <taxon>Agaricomycotina</taxon>
        <taxon>Agaricomycetes</taxon>
        <taxon>Agaricomycetidae</taxon>
        <taxon>Agaricales</taxon>
        <taxon>Marasmiineae</taxon>
        <taxon>Omphalotaceae</taxon>
        <taxon>Gymnopus</taxon>
    </lineage>
</organism>
<accession>A0A6A4H5M1</accession>
<evidence type="ECO:0000256" key="1">
    <source>
        <dbReference type="SAM" id="SignalP"/>
    </source>
</evidence>
<keyword evidence="1" id="KW-0732">Signal</keyword>
<feature type="chain" id="PRO_5025345914" description="Ig-like domain-containing protein" evidence="1">
    <location>
        <begin position="22"/>
        <end position="223"/>
    </location>
</feature>
<evidence type="ECO:0000313" key="3">
    <source>
        <dbReference type="Proteomes" id="UP000799118"/>
    </source>
</evidence>
<reference evidence="2" key="1">
    <citation type="journal article" date="2019" name="Environ. Microbiol.">
        <title>Fungal ecological strategies reflected in gene transcription - a case study of two litter decomposers.</title>
        <authorList>
            <person name="Barbi F."/>
            <person name="Kohler A."/>
            <person name="Barry K."/>
            <person name="Baskaran P."/>
            <person name="Daum C."/>
            <person name="Fauchery L."/>
            <person name="Ihrmark K."/>
            <person name="Kuo A."/>
            <person name="LaButti K."/>
            <person name="Lipzen A."/>
            <person name="Morin E."/>
            <person name="Grigoriev I.V."/>
            <person name="Henrissat B."/>
            <person name="Lindahl B."/>
            <person name="Martin F."/>
        </authorList>
    </citation>
    <scope>NUCLEOTIDE SEQUENCE</scope>
    <source>
        <strain evidence="2">JB14</strain>
    </source>
</reference>
<dbReference type="OrthoDB" id="3265098at2759"/>
<evidence type="ECO:0000313" key="2">
    <source>
        <dbReference type="EMBL" id="KAE9393492.1"/>
    </source>
</evidence>
<dbReference type="EMBL" id="ML769570">
    <property type="protein sequence ID" value="KAE9393492.1"/>
    <property type="molecule type" value="Genomic_DNA"/>
</dbReference>
<protein>
    <recommendedName>
        <fullName evidence="4">Ig-like domain-containing protein</fullName>
    </recommendedName>
</protein>
<keyword evidence="3" id="KW-1185">Reference proteome</keyword>